<evidence type="ECO:0000313" key="3">
    <source>
        <dbReference type="Proteomes" id="UP000600547"/>
    </source>
</evidence>
<keyword evidence="1" id="KW-1133">Transmembrane helix</keyword>
<name>A0A8H9LAR9_9DEIO</name>
<dbReference type="AlphaFoldDB" id="A0A8H9LAR9"/>
<accession>A0A8H9LAR9</accession>
<keyword evidence="1" id="KW-0812">Transmembrane</keyword>
<comment type="caution">
    <text evidence="2">The sequence shown here is derived from an EMBL/GenBank/DDBJ whole genome shotgun (WGS) entry which is preliminary data.</text>
</comment>
<keyword evidence="1" id="KW-0472">Membrane</keyword>
<evidence type="ECO:0000313" key="2">
    <source>
        <dbReference type="EMBL" id="GGM60701.1"/>
    </source>
</evidence>
<gene>
    <name evidence="2" type="ORF">GCM10008956_40420</name>
</gene>
<protein>
    <submittedName>
        <fullName evidence="2">Uncharacterized protein</fullName>
    </submittedName>
</protein>
<reference evidence="3" key="1">
    <citation type="journal article" date="2019" name="Int. J. Syst. Evol. Microbiol.">
        <title>The Global Catalogue of Microorganisms (GCM) 10K type strain sequencing project: providing services to taxonomists for standard genome sequencing and annotation.</title>
        <authorList>
            <consortium name="The Broad Institute Genomics Platform"/>
            <consortium name="The Broad Institute Genome Sequencing Center for Infectious Disease"/>
            <person name="Wu L."/>
            <person name="Ma J."/>
        </authorList>
    </citation>
    <scope>NUCLEOTIDE SEQUENCE [LARGE SCALE GENOMIC DNA]</scope>
    <source>
        <strain evidence="3">JCM 31047</strain>
    </source>
</reference>
<dbReference type="EMBL" id="BMQG01000041">
    <property type="protein sequence ID" value="GGM60701.1"/>
    <property type="molecule type" value="Genomic_DNA"/>
</dbReference>
<dbReference type="Proteomes" id="UP000600547">
    <property type="component" value="Unassembled WGS sequence"/>
</dbReference>
<keyword evidence="3" id="KW-1185">Reference proteome</keyword>
<evidence type="ECO:0000256" key="1">
    <source>
        <dbReference type="SAM" id="Phobius"/>
    </source>
</evidence>
<organism evidence="2 3">
    <name type="scientific">Deinococcus arenae</name>
    <dbReference type="NCBI Taxonomy" id="1452751"/>
    <lineage>
        <taxon>Bacteria</taxon>
        <taxon>Thermotogati</taxon>
        <taxon>Deinococcota</taxon>
        <taxon>Deinococci</taxon>
        <taxon>Deinococcales</taxon>
        <taxon>Deinococcaceae</taxon>
        <taxon>Deinococcus</taxon>
    </lineage>
</organism>
<sequence>MHGSSFQTRSCVRQTVPVQLIMGIITSRCRGFRLFAAGTMLTLSWTGGLLVHLLLTVALHVMLRTVTG</sequence>
<feature type="transmembrane region" description="Helical" evidence="1">
    <location>
        <begin position="34"/>
        <end position="63"/>
    </location>
</feature>
<proteinExistence type="predicted"/>